<evidence type="ECO:0000313" key="1">
    <source>
        <dbReference type="EMBL" id="KAF3949501.1"/>
    </source>
</evidence>
<sequence>MAPSTCTLPWPSDPLTSTSPSLTSILNTNGVDSSRSNVCRREYTIGCNWKELQLTVLLWEFPKHSFLQLLIW</sequence>
<protein>
    <submittedName>
        <fullName evidence="1">Uncharacterized protein</fullName>
    </submittedName>
</protein>
<evidence type="ECO:0000313" key="2">
    <source>
        <dbReference type="Proteomes" id="UP000737018"/>
    </source>
</evidence>
<dbReference type="AlphaFoldDB" id="A0A8J4QMU0"/>
<accession>A0A8J4QMU0</accession>
<name>A0A8J4QMU0_9ROSI</name>
<reference evidence="1" key="1">
    <citation type="submission" date="2020-03" db="EMBL/GenBank/DDBJ databases">
        <title>Castanea mollissima Vanexum genome sequencing.</title>
        <authorList>
            <person name="Staton M."/>
        </authorList>
    </citation>
    <scope>NUCLEOTIDE SEQUENCE</scope>
    <source>
        <tissue evidence="1">Leaf</tissue>
    </source>
</reference>
<gene>
    <name evidence="1" type="ORF">CMV_024633</name>
</gene>
<comment type="caution">
    <text evidence="1">The sequence shown here is derived from an EMBL/GenBank/DDBJ whole genome shotgun (WGS) entry which is preliminary data.</text>
</comment>
<dbReference type="Proteomes" id="UP000737018">
    <property type="component" value="Unassembled WGS sequence"/>
</dbReference>
<keyword evidence="2" id="KW-1185">Reference proteome</keyword>
<proteinExistence type="predicted"/>
<organism evidence="1 2">
    <name type="scientific">Castanea mollissima</name>
    <name type="common">Chinese chestnut</name>
    <dbReference type="NCBI Taxonomy" id="60419"/>
    <lineage>
        <taxon>Eukaryota</taxon>
        <taxon>Viridiplantae</taxon>
        <taxon>Streptophyta</taxon>
        <taxon>Embryophyta</taxon>
        <taxon>Tracheophyta</taxon>
        <taxon>Spermatophyta</taxon>
        <taxon>Magnoliopsida</taxon>
        <taxon>eudicotyledons</taxon>
        <taxon>Gunneridae</taxon>
        <taxon>Pentapetalae</taxon>
        <taxon>rosids</taxon>
        <taxon>fabids</taxon>
        <taxon>Fagales</taxon>
        <taxon>Fagaceae</taxon>
        <taxon>Castanea</taxon>
    </lineage>
</organism>
<dbReference type="EMBL" id="JRKL02006041">
    <property type="protein sequence ID" value="KAF3949501.1"/>
    <property type="molecule type" value="Genomic_DNA"/>
</dbReference>